<evidence type="ECO:0000256" key="2">
    <source>
        <dbReference type="ARBA" id="ARBA00023006"/>
    </source>
</evidence>
<gene>
    <name evidence="4" type="ORF">BCV72DRAFT_118123</name>
</gene>
<evidence type="ECO:0000313" key="4">
    <source>
        <dbReference type="EMBL" id="ORE06862.1"/>
    </source>
</evidence>
<accession>A0A1X0R4C8</accession>
<dbReference type="AlphaFoldDB" id="A0A1X0R4C8"/>
<dbReference type="Proteomes" id="UP000242414">
    <property type="component" value="Unassembled WGS sequence"/>
</dbReference>
<evidence type="ECO:0000259" key="3">
    <source>
        <dbReference type="Pfam" id="PF26573"/>
    </source>
</evidence>
<proteinExistence type="inferred from homology"/>
<dbReference type="VEuPathDB" id="FungiDB:BCV72DRAFT_118123"/>
<feature type="domain" description="Epg5-like TPR" evidence="3">
    <location>
        <begin position="887"/>
        <end position="1025"/>
    </location>
</feature>
<protein>
    <recommendedName>
        <fullName evidence="3">Epg5-like TPR domain-containing protein</fullName>
    </recommendedName>
</protein>
<dbReference type="GO" id="GO:0097352">
    <property type="term" value="P:autophagosome maturation"/>
    <property type="evidence" value="ECO:0007669"/>
    <property type="project" value="TreeGrafter"/>
</dbReference>
<dbReference type="InterPro" id="IPR058750">
    <property type="entry name" value="TPR_Epg5"/>
</dbReference>
<reference evidence="4" key="1">
    <citation type="journal article" date="2016" name="Proc. Natl. Acad. Sci. U.S.A.">
        <title>Lipid metabolic changes in an early divergent fungus govern the establishment of a mutualistic symbiosis with endobacteria.</title>
        <authorList>
            <person name="Lastovetsky O.A."/>
            <person name="Gaspar M.L."/>
            <person name="Mondo S.J."/>
            <person name="LaButti K.M."/>
            <person name="Sandor L."/>
            <person name="Grigoriev I.V."/>
            <person name="Henry S.A."/>
            <person name="Pawlowska T.E."/>
        </authorList>
    </citation>
    <scope>NUCLEOTIDE SEQUENCE [LARGE SCALE GENOMIC DNA]</scope>
    <source>
        <strain evidence="4">ATCC 52814</strain>
    </source>
</reference>
<dbReference type="GO" id="GO:0005737">
    <property type="term" value="C:cytoplasm"/>
    <property type="evidence" value="ECO:0007669"/>
    <property type="project" value="TreeGrafter"/>
</dbReference>
<dbReference type="EMBL" id="KV921915">
    <property type="protein sequence ID" value="ORE06862.1"/>
    <property type="molecule type" value="Genomic_DNA"/>
</dbReference>
<evidence type="ECO:0000256" key="1">
    <source>
        <dbReference type="ARBA" id="ARBA00010948"/>
    </source>
</evidence>
<name>A0A1X0R4C8_RHIZD</name>
<dbReference type="InterPro" id="IPR051436">
    <property type="entry name" value="Autophagy-related_EPG5"/>
</dbReference>
<dbReference type="PANTHER" id="PTHR31139">
    <property type="entry name" value="ECTOPIC P GRANULES PROTEIN 5 HOMOLOG"/>
    <property type="match status" value="1"/>
</dbReference>
<dbReference type="OrthoDB" id="75419at2759"/>
<comment type="similarity">
    <text evidence="1">Belongs to the EPG5 family.</text>
</comment>
<organism evidence="4">
    <name type="scientific">Rhizopus microsporus var. microsporus</name>
    <dbReference type="NCBI Taxonomy" id="86635"/>
    <lineage>
        <taxon>Eukaryota</taxon>
        <taxon>Fungi</taxon>
        <taxon>Fungi incertae sedis</taxon>
        <taxon>Mucoromycota</taxon>
        <taxon>Mucoromycotina</taxon>
        <taxon>Mucoromycetes</taxon>
        <taxon>Mucorales</taxon>
        <taxon>Mucorineae</taxon>
        <taxon>Rhizopodaceae</taxon>
        <taxon>Rhizopus</taxon>
    </lineage>
</organism>
<keyword evidence="2" id="KW-0072">Autophagy</keyword>
<sequence length="1097" mass="127737">MNKHLATLLASYKSCLEQIFEMNNKVDQVNTSEQLIANNEKTPEKVTELLEKVKLNVDTAVNRRCAEANAVKADIQYLIDDILWRFKDKIADKATNKDHYKQQLLDIIATLFEAEKQSYSTTDDENSLNQLHEDIHQWLLQAVPVFLTIFAEHEDRKRILQFLIDTPHVTWAIPLLQPHPITYNISEMNEYIDSISLVLNKTIWTEEDNFLAALDQLAVDYTYSKFLDMYRLSKEKIQAIDTSLLEITQRMTNILFNATHQFQNMNTLVKRLCQTIVQTVQLLVEDTTICEQEQIDKFILELTNMFRSADNSTITLFLPQFPFRALSTQALWQLALQTLCLSDLSEPTTVEEVLELAPNIDLFKAFLKDNPVQDVFMLSCLTNMVACIPSGVDKLSQHDLLGTCTIIIISFALFNTAFVDKQLRSMYYKDVRDHFSLICQHHPFIISLLLRWTVEHMPKMQKMALYLFHSLPLDKWIMLTSDLKWLHQLLSSKNAVDIQFAKYILENLNYGYSDTIDTMISKSQPWHSRRQPFLDYSVHEDIAFLILDACQRHQPLPEPSKGAIDMVTSAVVSNYMVANSSNEFIQWSWTIIQRLRLYDCPVSTRATDIEQSLTASFLRLILNSYNDSSASHSALVVYTSFMLSATSRHFLRFEAGDGWLKLLTILKRGRSEAVINILSEMIPSFVYMHGDDMFNDASLTDFLKHVFLTKTQIDPVIEANIWQAQLIDDSVMEKGAGFSYVDLMMHCWLKTVFQRTDWISQKPLVDMMDTLCKLAFILKRRQLIHPMLVEEYKQLERRDNLQQQLQDGNHENNGSPKLTRLIKNMVYEGTAVPTLLVNNDEWFILKGLNKTPGVDNHHIWFAFEALMTETAIERSYRENIMKEEQKTIKRPMDFFCIYRWLHHILITPAEHPLLPLFLQMFFCLYYQKVDNSIVLGSILFSKKPELLAKLRNHIANIQTFYGQKIPSAPGMAEKFQQTYYAMWIWLGHSELRQPGYDISQLPSHFDVPRLAQCRLRTEDEQPWYDEKLFWMDLVDRDRLLQVFLQHNWEASDKFRTESKNADNCSSSSLRSKRSRLIINETTIIPLPPVQFKEPNKV</sequence>
<dbReference type="PANTHER" id="PTHR31139:SF4">
    <property type="entry name" value="ECTOPIC P GRANULES PROTEIN 5 HOMOLOG"/>
    <property type="match status" value="1"/>
</dbReference>
<dbReference type="Pfam" id="PF26573">
    <property type="entry name" value="TPR_Epg5_2"/>
    <property type="match status" value="1"/>
</dbReference>